<name>A0A813JY76_POLGL</name>
<sequence>STAASLVAVLAVAKVSRRHCFLSPEAAAAGRLKPLLGAGVSASSSASSITTSLVETSHAETHTGMIAERIPWLLAALAAGQVGLRRRRDARRVRRRFFGNLFGPEEIVDPEDPGRPKVCGEYQNMPGSIVASQESEFGWALVSRHDASEEDGFWVGDAPGPVKQEWRELRLASRANVMPMLSEGTGQSVVKVSLCDGELPQQVPYCMTLAYTKTLCAAALSGAHLQGALPLGGPQEFPQMRALVVGLGAGSIPVWLEHTFPKGKVIVDALEIDPAVVEMATEAMGFPKSAMRPAASATDAAADAASGADGQHLRVYSIAGEDFVEALAAKAGEDYRYDLVYIDAFDKKGQVPPVLVESGGAFLKSLSKLLAPKATIVLNLLVGLTGSGSSGGPDEIEAMIAAIHESCCDADSSEVFTVRTPIYESSGNQVYGFLCSGRPSGADRSEPLKEALKSSAERLNADFPADSLGQKLRFEFARRVVHAYRDWKPS</sequence>
<dbReference type="SUPFAM" id="SSF53335">
    <property type="entry name" value="S-adenosyl-L-methionine-dependent methyltransferases"/>
    <property type="match status" value="1"/>
</dbReference>
<evidence type="ECO:0000313" key="2">
    <source>
        <dbReference type="Proteomes" id="UP000626109"/>
    </source>
</evidence>
<dbReference type="Gene3D" id="3.40.50.150">
    <property type="entry name" value="Vaccinia Virus protein VP39"/>
    <property type="match status" value="1"/>
</dbReference>
<accession>A0A813JY76</accession>
<dbReference type="AlphaFoldDB" id="A0A813JY76"/>
<protein>
    <submittedName>
        <fullName evidence="1">Uncharacterized protein</fullName>
    </submittedName>
</protein>
<dbReference type="EMBL" id="CAJNNW010026475">
    <property type="protein sequence ID" value="CAE8685722.1"/>
    <property type="molecule type" value="Genomic_DNA"/>
</dbReference>
<dbReference type="InterPro" id="IPR029063">
    <property type="entry name" value="SAM-dependent_MTases_sf"/>
</dbReference>
<evidence type="ECO:0000313" key="1">
    <source>
        <dbReference type="EMBL" id="CAE8685722.1"/>
    </source>
</evidence>
<proteinExistence type="predicted"/>
<organism evidence="1 2">
    <name type="scientific">Polarella glacialis</name>
    <name type="common">Dinoflagellate</name>
    <dbReference type="NCBI Taxonomy" id="89957"/>
    <lineage>
        <taxon>Eukaryota</taxon>
        <taxon>Sar</taxon>
        <taxon>Alveolata</taxon>
        <taxon>Dinophyceae</taxon>
        <taxon>Suessiales</taxon>
        <taxon>Suessiaceae</taxon>
        <taxon>Polarella</taxon>
    </lineage>
</organism>
<comment type="caution">
    <text evidence="1">The sequence shown here is derived from an EMBL/GenBank/DDBJ whole genome shotgun (WGS) entry which is preliminary data.</text>
</comment>
<dbReference type="Proteomes" id="UP000626109">
    <property type="component" value="Unassembled WGS sequence"/>
</dbReference>
<reference evidence="1" key="1">
    <citation type="submission" date="2021-02" db="EMBL/GenBank/DDBJ databases">
        <authorList>
            <person name="Dougan E. K."/>
            <person name="Rhodes N."/>
            <person name="Thang M."/>
            <person name="Chan C."/>
        </authorList>
    </citation>
    <scope>NUCLEOTIDE SEQUENCE</scope>
</reference>
<feature type="non-terminal residue" evidence="1">
    <location>
        <position position="490"/>
    </location>
</feature>
<gene>
    <name evidence="1" type="ORF">PGLA2088_LOCUS24619</name>
</gene>